<keyword evidence="3" id="KW-1185">Reference proteome</keyword>
<accession>A0ABT9QE81</accession>
<protein>
    <recommendedName>
        <fullName evidence="4">DUF2784 domain-containing protein</fullName>
    </recommendedName>
</protein>
<keyword evidence="1" id="KW-0812">Transmembrane</keyword>
<keyword evidence="1" id="KW-1133">Transmembrane helix</keyword>
<evidence type="ECO:0000313" key="3">
    <source>
        <dbReference type="Proteomes" id="UP001225356"/>
    </source>
</evidence>
<feature type="transmembrane region" description="Helical" evidence="1">
    <location>
        <begin position="34"/>
        <end position="53"/>
    </location>
</feature>
<dbReference type="EMBL" id="JAUSQU010000001">
    <property type="protein sequence ID" value="MDP9845038.1"/>
    <property type="molecule type" value="Genomic_DNA"/>
</dbReference>
<reference evidence="2 3" key="1">
    <citation type="submission" date="2023-07" db="EMBL/GenBank/DDBJ databases">
        <title>Sequencing the genomes of 1000 actinobacteria strains.</title>
        <authorList>
            <person name="Klenk H.-P."/>
        </authorList>
    </citation>
    <scope>NUCLEOTIDE SEQUENCE [LARGE SCALE GENOMIC DNA]</scope>
    <source>
        <strain evidence="2 3">DSM 46740</strain>
    </source>
</reference>
<dbReference type="Pfam" id="PF10861">
    <property type="entry name" value="DUF2784"/>
    <property type="match status" value="1"/>
</dbReference>
<sequence length="134" mass="15076">MGYRLIGEAAMVVHFLFLVFMAVGGFLAWRWPRLIWAHLAVAAWGLTSVVTGVECPLTVAEDWGRRNAGERGLPPGGFIDHYIEGIVYPEEHTNLVRLGVVILVLVSWLGHLWRRRPHPRRKAGTDRPPPVHQG</sequence>
<evidence type="ECO:0008006" key="4">
    <source>
        <dbReference type="Google" id="ProtNLM"/>
    </source>
</evidence>
<feature type="transmembrane region" description="Helical" evidence="1">
    <location>
        <begin position="95"/>
        <end position="113"/>
    </location>
</feature>
<dbReference type="RefSeq" id="WP_307560357.1">
    <property type="nucleotide sequence ID" value="NZ_JAUSQU010000001.1"/>
</dbReference>
<dbReference type="InterPro" id="IPR021218">
    <property type="entry name" value="DUF2784"/>
</dbReference>
<gene>
    <name evidence="2" type="ORF">J2853_004249</name>
</gene>
<name>A0ABT9QE81_9ACTN</name>
<comment type="caution">
    <text evidence="2">The sequence shown here is derived from an EMBL/GenBank/DDBJ whole genome shotgun (WGS) entry which is preliminary data.</text>
</comment>
<keyword evidence="1" id="KW-0472">Membrane</keyword>
<proteinExistence type="predicted"/>
<evidence type="ECO:0000256" key="1">
    <source>
        <dbReference type="SAM" id="Phobius"/>
    </source>
</evidence>
<organism evidence="2 3">
    <name type="scientific">Streptosporangium lutulentum</name>
    <dbReference type="NCBI Taxonomy" id="1461250"/>
    <lineage>
        <taxon>Bacteria</taxon>
        <taxon>Bacillati</taxon>
        <taxon>Actinomycetota</taxon>
        <taxon>Actinomycetes</taxon>
        <taxon>Streptosporangiales</taxon>
        <taxon>Streptosporangiaceae</taxon>
        <taxon>Streptosporangium</taxon>
    </lineage>
</organism>
<feature type="transmembrane region" description="Helical" evidence="1">
    <location>
        <begin position="6"/>
        <end position="27"/>
    </location>
</feature>
<dbReference type="Proteomes" id="UP001225356">
    <property type="component" value="Unassembled WGS sequence"/>
</dbReference>
<evidence type="ECO:0000313" key="2">
    <source>
        <dbReference type="EMBL" id="MDP9845038.1"/>
    </source>
</evidence>